<feature type="compositionally biased region" description="Basic and acidic residues" evidence="2">
    <location>
        <begin position="201"/>
        <end position="215"/>
    </location>
</feature>
<dbReference type="Pfam" id="PF01613">
    <property type="entry name" value="Flavin_Reduct"/>
    <property type="match status" value="1"/>
</dbReference>
<evidence type="ECO:0000313" key="5">
    <source>
        <dbReference type="Proteomes" id="UP001150238"/>
    </source>
</evidence>
<dbReference type="SMART" id="SM00903">
    <property type="entry name" value="Flavin_Reduct"/>
    <property type="match status" value="1"/>
</dbReference>
<dbReference type="AlphaFoldDB" id="A0A9W9ADT9"/>
<evidence type="ECO:0000313" key="4">
    <source>
        <dbReference type="EMBL" id="KAJ4479732.1"/>
    </source>
</evidence>
<protein>
    <submittedName>
        <fullName evidence="4">Flavin reductase like domain-containing protein</fullName>
    </submittedName>
</protein>
<evidence type="ECO:0000256" key="2">
    <source>
        <dbReference type="SAM" id="MobiDB-lite"/>
    </source>
</evidence>
<feature type="region of interest" description="Disordered" evidence="2">
    <location>
        <begin position="201"/>
        <end position="220"/>
    </location>
</feature>
<dbReference type="InterPro" id="IPR012349">
    <property type="entry name" value="Split_barrel_FMN-bd"/>
</dbReference>
<evidence type="ECO:0000256" key="1">
    <source>
        <dbReference type="ARBA" id="ARBA00023002"/>
    </source>
</evidence>
<comment type="caution">
    <text evidence="4">The sequence shown here is derived from an EMBL/GenBank/DDBJ whole genome shotgun (WGS) entry which is preliminary data.</text>
</comment>
<dbReference type="PANTHER" id="PTHR30466:SF1">
    <property type="entry name" value="FMN REDUCTASE (NADH) RUTF"/>
    <property type="match status" value="1"/>
</dbReference>
<dbReference type="Proteomes" id="UP001150238">
    <property type="component" value="Unassembled WGS sequence"/>
</dbReference>
<reference evidence="4" key="1">
    <citation type="submission" date="2022-08" db="EMBL/GenBank/DDBJ databases">
        <authorList>
            <consortium name="DOE Joint Genome Institute"/>
            <person name="Min B."/>
            <person name="Riley R."/>
            <person name="Sierra-Patev S."/>
            <person name="Naranjo-Ortiz M."/>
            <person name="Looney B."/>
            <person name="Konkel Z."/>
            <person name="Slot J.C."/>
            <person name="Sakamoto Y."/>
            <person name="Steenwyk J.L."/>
            <person name="Rokas A."/>
            <person name="Carro J."/>
            <person name="Camarero S."/>
            <person name="Ferreira P."/>
            <person name="Molpeceres G."/>
            <person name="Ruiz-Duenas F.J."/>
            <person name="Serrano A."/>
            <person name="Henrissat B."/>
            <person name="Drula E."/>
            <person name="Hughes K.W."/>
            <person name="Mata J.L."/>
            <person name="Ishikawa N.K."/>
            <person name="Vargas-Isla R."/>
            <person name="Ushijima S."/>
            <person name="Smith C.A."/>
            <person name="Ahrendt S."/>
            <person name="Andreopoulos W."/>
            <person name="He G."/>
            <person name="Labutti K."/>
            <person name="Lipzen A."/>
            <person name="Ng V."/>
            <person name="Sandor L."/>
            <person name="Barry K."/>
            <person name="Martinez A.T."/>
            <person name="Xiao Y."/>
            <person name="Gibbons J.G."/>
            <person name="Terashima K."/>
            <person name="Hibbett D.S."/>
            <person name="Grigoriev I.V."/>
        </authorList>
    </citation>
    <scope>NUCLEOTIDE SEQUENCE</scope>
    <source>
        <strain evidence="4">Sp2 HRB7682 ss15</strain>
    </source>
</reference>
<dbReference type="InterPro" id="IPR050268">
    <property type="entry name" value="NADH-dep_flavin_reductase"/>
</dbReference>
<proteinExistence type="predicted"/>
<dbReference type="GO" id="GO:0010181">
    <property type="term" value="F:FMN binding"/>
    <property type="evidence" value="ECO:0007669"/>
    <property type="project" value="InterPro"/>
</dbReference>
<dbReference type="GO" id="GO:0042602">
    <property type="term" value="F:riboflavin reductase (NADPH) activity"/>
    <property type="evidence" value="ECO:0007669"/>
    <property type="project" value="TreeGrafter"/>
</dbReference>
<dbReference type="Gene3D" id="2.30.110.10">
    <property type="entry name" value="Electron Transport, Fmn-binding Protein, Chain A"/>
    <property type="match status" value="1"/>
</dbReference>
<feature type="domain" description="Flavin reductase like" evidence="3">
    <location>
        <begin position="70"/>
        <end position="266"/>
    </location>
</feature>
<evidence type="ECO:0000259" key="3">
    <source>
        <dbReference type="SMART" id="SM00903"/>
    </source>
</evidence>
<reference evidence="4" key="2">
    <citation type="journal article" date="2023" name="Proc. Natl. Acad. Sci. U.S.A.">
        <title>A global phylogenomic analysis of the shiitake genus Lentinula.</title>
        <authorList>
            <person name="Sierra-Patev S."/>
            <person name="Min B."/>
            <person name="Naranjo-Ortiz M."/>
            <person name="Looney B."/>
            <person name="Konkel Z."/>
            <person name="Slot J.C."/>
            <person name="Sakamoto Y."/>
            <person name="Steenwyk J.L."/>
            <person name="Rokas A."/>
            <person name="Carro J."/>
            <person name="Camarero S."/>
            <person name="Ferreira P."/>
            <person name="Molpeceres G."/>
            <person name="Ruiz-Duenas F.J."/>
            <person name="Serrano A."/>
            <person name="Henrissat B."/>
            <person name="Drula E."/>
            <person name="Hughes K.W."/>
            <person name="Mata J.L."/>
            <person name="Ishikawa N.K."/>
            <person name="Vargas-Isla R."/>
            <person name="Ushijima S."/>
            <person name="Smith C.A."/>
            <person name="Donoghue J."/>
            <person name="Ahrendt S."/>
            <person name="Andreopoulos W."/>
            <person name="He G."/>
            <person name="LaButti K."/>
            <person name="Lipzen A."/>
            <person name="Ng V."/>
            <person name="Riley R."/>
            <person name="Sandor L."/>
            <person name="Barry K."/>
            <person name="Martinez A.T."/>
            <person name="Xiao Y."/>
            <person name="Gibbons J.G."/>
            <person name="Terashima K."/>
            <person name="Grigoriev I.V."/>
            <person name="Hibbett D."/>
        </authorList>
    </citation>
    <scope>NUCLEOTIDE SEQUENCE</scope>
    <source>
        <strain evidence="4">Sp2 HRB7682 ss15</strain>
    </source>
</reference>
<dbReference type="EMBL" id="JANVFS010000016">
    <property type="protein sequence ID" value="KAJ4479732.1"/>
    <property type="molecule type" value="Genomic_DNA"/>
</dbReference>
<dbReference type="PANTHER" id="PTHR30466">
    <property type="entry name" value="FLAVIN REDUCTASE"/>
    <property type="match status" value="1"/>
</dbReference>
<organism evidence="4 5">
    <name type="scientific">Lentinula lateritia</name>
    <dbReference type="NCBI Taxonomy" id="40482"/>
    <lineage>
        <taxon>Eukaryota</taxon>
        <taxon>Fungi</taxon>
        <taxon>Dikarya</taxon>
        <taxon>Basidiomycota</taxon>
        <taxon>Agaricomycotina</taxon>
        <taxon>Agaricomycetes</taxon>
        <taxon>Agaricomycetidae</taxon>
        <taxon>Agaricales</taxon>
        <taxon>Marasmiineae</taxon>
        <taxon>Omphalotaceae</taxon>
        <taxon>Lentinula</taxon>
    </lineage>
</organism>
<gene>
    <name evidence="4" type="ORF">C8J55DRAFT_514209</name>
</gene>
<dbReference type="SUPFAM" id="SSF50475">
    <property type="entry name" value="FMN-binding split barrel"/>
    <property type="match status" value="1"/>
</dbReference>
<sequence length="278" mass="31063">VEHEKIYLVWNCGRSKRTLCDCLCCLQIPFQRVCKLTLMLARDLQRHIVQRAHLSTATNNEVKKRLRSLLRESAQPVAVVTSLLHYNDTSPNDYHGATLSSFSSIALDPYPLVAFSLRIPSRMAASLRSAHLDSPSDMVVNILSATQAPTAVLFSRPDLHPNPFQEVGFTLNREGIPVLEGCLGALSCKLATNPMLLDDPRFSGRDSVKDSRSGDAESENEIYPASITSELFIARVTNIERLALDEAGTNDPQTMPLLYHRRNYLTCSSKYLLDYQKP</sequence>
<accession>A0A9W9ADT9</accession>
<keyword evidence="1" id="KW-0560">Oxidoreductase</keyword>
<dbReference type="InterPro" id="IPR002563">
    <property type="entry name" value="Flavin_Rdtase-like_dom"/>
</dbReference>
<name>A0A9W9ADT9_9AGAR</name>
<feature type="non-terminal residue" evidence="4">
    <location>
        <position position="1"/>
    </location>
</feature>